<dbReference type="STRING" id="97359.A0A550BRN4"/>
<keyword evidence="4" id="KW-1185">Reference proteome</keyword>
<evidence type="ECO:0000313" key="3">
    <source>
        <dbReference type="EMBL" id="TRM55181.1"/>
    </source>
</evidence>
<protein>
    <recommendedName>
        <fullName evidence="2">Zn(2)-C6 fungal-type domain-containing protein</fullName>
    </recommendedName>
</protein>
<accession>A0A550BRN4</accession>
<name>A0A550BRN4_9AGAR</name>
<evidence type="ECO:0000313" key="4">
    <source>
        <dbReference type="Proteomes" id="UP000320762"/>
    </source>
</evidence>
<gene>
    <name evidence="3" type="ORF">BD626DRAFT_638611</name>
</gene>
<comment type="caution">
    <text evidence="3">The sequence shown here is derived from an EMBL/GenBank/DDBJ whole genome shotgun (WGS) entry which is preliminary data.</text>
</comment>
<dbReference type="PROSITE" id="PS50048">
    <property type="entry name" value="ZN2_CY6_FUNGAL_2"/>
    <property type="match status" value="1"/>
</dbReference>
<dbReference type="AlphaFoldDB" id="A0A550BRN4"/>
<reference evidence="3 4" key="1">
    <citation type="journal article" date="2019" name="New Phytol.">
        <title>Comparative genomics reveals unique wood-decay strategies and fruiting body development in the Schizophyllaceae.</title>
        <authorList>
            <person name="Almasi E."/>
            <person name="Sahu N."/>
            <person name="Krizsan K."/>
            <person name="Balint B."/>
            <person name="Kovacs G.M."/>
            <person name="Kiss B."/>
            <person name="Cseklye J."/>
            <person name="Drula E."/>
            <person name="Henrissat B."/>
            <person name="Nagy I."/>
            <person name="Chovatia M."/>
            <person name="Adam C."/>
            <person name="LaButti K."/>
            <person name="Lipzen A."/>
            <person name="Riley R."/>
            <person name="Grigoriev I.V."/>
            <person name="Nagy L.G."/>
        </authorList>
    </citation>
    <scope>NUCLEOTIDE SEQUENCE [LARGE SCALE GENOMIC DNA]</scope>
    <source>
        <strain evidence="3 4">NL-1724</strain>
    </source>
</reference>
<dbReference type="PROSITE" id="PS00463">
    <property type="entry name" value="ZN2_CY6_FUNGAL_1"/>
    <property type="match status" value="1"/>
</dbReference>
<feature type="compositionally biased region" description="Polar residues" evidence="1">
    <location>
        <begin position="46"/>
        <end position="57"/>
    </location>
</feature>
<evidence type="ECO:0000256" key="1">
    <source>
        <dbReference type="SAM" id="MobiDB-lite"/>
    </source>
</evidence>
<dbReference type="Proteomes" id="UP000320762">
    <property type="component" value="Unassembled WGS sequence"/>
</dbReference>
<dbReference type="SUPFAM" id="SSF57701">
    <property type="entry name" value="Zn2/Cys6 DNA-binding domain"/>
    <property type="match status" value="1"/>
</dbReference>
<feature type="region of interest" description="Disordered" evidence="1">
    <location>
        <begin position="46"/>
        <end position="86"/>
    </location>
</feature>
<dbReference type="EMBL" id="VDMD01000255">
    <property type="protein sequence ID" value="TRM55181.1"/>
    <property type="molecule type" value="Genomic_DNA"/>
</dbReference>
<dbReference type="CDD" id="cd00067">
    <property type="entry name" value="GAL4"/>
    <property type="match status" value="1"/>
</dbReference>
<dbReference type="Gene3D" id="4.10.240.10">
    <property type="entry name" value="Zn(2)-C6 fungal-type DNA-binding domain"/>
    <property type="match status" value="1"/>
</dbReference>
<feature type="region of interest" description="Disordered" evidence="1">
    <location>
        <begin position="1"/>
        <end position="27"/>
    </location>
</feature>
<sequence>MSTTHISFPESFARSEAPPAHIAPLDAAGKRRVPCSFKYDSSTELSIQPSATRVTARQESRPPVTKPRVPAKETTHGQELPADRAKGAARAKSGCYTCRVRRKKCDEERDEDGHCRTCTRLRLQCLGFGTKLPEYLRNIDTVNEMRDKIKLHLDTNNMIKRLAGSSALDDRPVCVLHEGANPERTPSPESVRPARSTSDIRLSVQSSGAVDTACERLEPVPLDFTPHMQREQPTVCSRVVDSERPVRNDVQAVTPEINLEVYVPRDRRTLEKWKVMATRHGMDVNDLLPYIADVRTKCEIEDATHHCGNKDMSRDEAQAHLKEYLTAVFGRGQSAGKTASCAWKGCDDSTGKDKDNATLRRHMTRTKGGAHFKINLVQCRWCGVVKDRLQFVYDHLVKDQCGPLQEVSNARAKEMQALEELSS</sequence>
<dbReference type="SMART" id="SM00066">
    <property type="entry name" value="GAL4"/>
    <property type="match status" value="1"/>
</dbReference>
<feature type="domain" description="Zn(2)-C6 fungal-type" evidence="2">
    <location>
        <begin position="94"/>
        <end position="125"/>
    </location>
</feature>
<dbReference type="Pfam" id="PF00172">
    <property type="entry name" value="Zn_clus"/>
    <property type="match status" value="1"/>
</dbReference>
<dbReference type="InterPro" id="IPR036864">
    <property type="entry name" value="Zn2-C6_fun-type_DNA-bd_sf"/>
</dbReference>
<feature type="region of interest" description="Disordered" evidence="1">
    <location>
        <begin position="178"/>
        <end position="198"/>
    </location>
</feature>
<feature type="compositionally biased region" description="Basic and acidic residues" evidence="1">
    <location>
        <begin position="70"/>
        <end position="86"/>
    </location>
</feature>
<proteinExistence type="predicted"/>
<evidence type="ECO:0000259" key="2">
    <source>
        <dbReference type="PROSITE" id="PS50048"/>
    </source>
</evidence>
<dbReference type="OrthoDB" id="5419315at2759"/>
<dbReference type="InterPro" id="IPR001138">
    <property type="entry name" value="Zn2Cys6_DnaBD"/>
</dbReference>
<dbReference type="GO" id="GO:0008270">
    <property type="term" value="F:zinc ion binding"/>
    <property type="evidence" value="ECO:0007669"/>
    <property type="project" value="InterPro"/>
</dbReference>
<dbReference type="GO" id="GO:0000981">
    <property type="term" value="F:DNA-binding transcription factor activity, RNA polymerase II-specific"/>
    <property type="evidence" value="ECO:0007669"/>
    <property type="project" value="InterPro"/>
</dbReference>
<organism evidence="3 4">
    <name type="scientific">Schizophyllum amplum</name>
    <dbReference type="NCBI Taxonomy" id="97359"/>
    <lineage>
        <taxon>Eukaryota</taxon>
        <taxon>Fungi</taxon>
        <taxon>Dikarya</taxon>
        <taxon>Basidiomycota</taxon>
        <taxon>Agaricomycotina</taxon>
        <taxon>Agaricomycetes</taxon>
        <taxon>Agaricomycetidae</taxon>
        <taxon>Agaricales</taxon>
        <taxon>Schizophyllaceae</taxon>
        <taxon>Schizophyllum</taxon>
    </lineage>
</organism>